<dbReference type="AlphaFoldDB" id="A0A1I2ATK6"/>
<reference evidence="5" key="1">
    <citation type="submission" date="2016-10" db="EMBL/GenBank/DDBJ databases">
        <authorList>
            <person name="Varghese N."/>
            <person name="Submissions S."/>
        </authorList>
    </citation>
    <scope>NUCLEOTIDE SEQUENCE [LARGE SCALE GENOMIC DNA]</scope>
    <source>
        <strain>GEY</strain>
        <strain evidence="5">DSM 9560</strain>
    </source>
</reference>
<dbReference type="GO" id="GO:0006508">
    <property type="term" value="P:proteolysis"/>
    <property type="evidence" value="ECO:0007669"/>
    <property type="project" value="InterPro"/>
</dbReference>
<dbReference type="PROSITE" id="PS51257">
    <property type="entry name" value="PROKAR_LIPOPROTEIN"/>
    <property type="match status" value="1"/>
</dbReference>
<dbReference type="STRING" id="1003.SAMN04488541_10024"/>
<evidence type="ECO:0000259" key="3">
    <source>
        <dbReference type="Pfam" id="PF02897"/>
    </source>
</evidence>
<gene>
    <name evidence="4" type="ORF">SAMN04488541_10024</name>
</gene>
<keyword evidence="5" id="KW-1185">Reference proteome</keyword>
<keyword evidence="4" id="KW-0645">Protease</keyword>
<evidence type="ECO:0000313" key="4">
    <source>
        <dbReference type="EMBL" id="SFE47335.1"/>
    </source>
</evidence>
<dbReference type="SUPFAM" id="SSF53474">
    <property type="entry name" value="alpha/beta-Hydrolases"/>
    <property type="match status" value="1"/>
</dbReference>
<feature type="domain" description="Peptidase S9 prolyl oligopeptidase catalytic" evidence="2">
    <location>
        <begin position="439"/>
        <end position="647"/>
    </location>
</feature>
<dbReference type="InterPro" id="IPR001375">
    <property type="entry name" value="Peptidase_S9_cat"/>
</dbReference>
<dbReference type="SUPFAM" id="SSF82171">
    <property type="entry name" value="DPP6 N-terminal domain-like"/>
    <property type="match status" value="1"/>
</dbReference>
<organism evidence="4 5">
    <name type="scientific">Thermoflexibacter ruber</name>
    <dbReference type="NCBI Taxonomy" id="1003"/>
    <lineage>
        <taxon>Bacteria</taxon>
        <taxon>Pseudomonadati</taxon>
        <taxon>Bacteroidota</taxon>
        <taxon>Cytophagia</taxon>
        <taxon>Cytophagales</taxon>
        <taxon>Thermoflexibacteraceae</taxon>
        <taxon>Thermoflexibacter</taxon>
    </lineage>
</organism>
<dbReference type="InterPro" id="IPR023302">
    <property type="entry name" value="Pept_S9A_N"/>
</dbReference>
<feature type="domain" description="Peptidase S9A N-terminal" evidence="3">
    <location>
        <begin position="110"/>
        <end position="373"/>
    </location>
</feature>
<name>A0A1I2ATK6_9BACT</name>
<dbReference type="OrthoDB" id="9812921at2"/>
<dbReference type="Proteomes" id="UP000199513">
    <property type="component" value="Unassembled WGS sequence"/>
</dbReference>
<sequence>MKEIAMVRGATNTRQNWCLWGVIAVLMLACSPNALDKGTSTSKHKIYSAEDFFSTPHLKKPIFSPNGEKILLSTNKNGTFDVFELTITTGELTQLTEYASKSAYGISYFPKDERFLYSLDLGLDVSHIFVRNLDGTSTDLTPDSTAKAMFMKWSEDKKSFYYLCNKRDNRYFDLYKLEIKSIDKKDLRSILLYENKEGYEIQGISKDERYLALGKLFNRNQSDVFIHDRQTGQTQKIVGDNQAYNWAVGVDNNESKLYYLTNAESEFCYLKSYDFDTEKHEVIAKEAWDINYVFFSPQNTYRALLINEDAQTKLKIYREADNQLIKIPDLPCGDISMFNFSEDEKMCCFILNTPTSPNDLYVYDFQTQKVRKVNMGISTVLDYKNLSEPDFVKFPSFDGMEIPALLYKPLHLKENQKVPALVWVHTPLGGQNRATYTPMIQYLANQGYAVLAVNNRGSSGYGKTFADADEGKVGEIDLKDLIAGKQFLEKTDFVAKGKIGIIGAGAYGGYMSLSALTFAPTEFAVGVDLFGITNWFRVFNNLPAAAQASKPLLYKKIGNPATDSISIYNKSPLFFAKEITRPLMIVQGANNPRVNKSETDQIINELKTNKIPYEYLLFPDEPYFFIKKENEIKANKAIIKFLNKYLRGEVKTETLQ</sequence>
<dbReference type="Gene3D" id="3.40.50.1820">
    <property type="entry name" value="alpha/beta hydrolase"/>
    <property type="match status" value="1"/>
</dbReference>
<dbReference type="GO" id="GO:0004252">
    <property type="term" value="F:serine-type endopeptidase activity"/>
    <property type="evidence" value="ECO:0007669"/>
    <property type="project" value="InterPro"/>
</dbReference>
<dbReference type="GO" id="GO:0004177">
    <property type="term" value="F:aminopeptidase activity"/>
    <property type="evidence" value="ECO:0007669"/>
    <property type="project" value="UniProtKB-KW"/>
</dbReference>
<dbReference type="PANTHER" id="PTHR42776">
    <property type="entry name" value="SERINE PEPTIDASE S9 FAMILY MEMBER"/>
    <property type="match status" value="1"/>
</dbReference>
<dbReference type="Gene3D" id="2.130.10.120">
    <property type="entry name" value="Prolyl oligopeptidase, N-terminal domain"/>
    <property type="match status" value="1"/>
</dbReference>
<dbReference type="EMBL" id="FONY01000002">
    <property type="protein sequence ID" value="SFE47335.1"/>
    <property type="molecule type" value="Genomic_DNA"/>
</dbReference>
<accession>A0A1I2ATK6</accession>
<evidence type="ECO:0000256" key="1">
    <source>
        <dbReference type="ARBA" id="ARBA00022801"/>
    </source>
</evidence>
<dbReference type="InterPro" id="IPR029058">
    <property type="entry name" value="AB_hydrolase_fold"/>
</dbReference>
<keyword evidence="4" id="KW-0031">Aminopeptidase</keyword>
<evidence type="ECO:0000259" key="2">
    <source>
        <dbReference type="Pfam" id="PF00326"/>
    </source>
</evidence>
<proteinExistence type="predicted"/>
<dbReference type="RefSeq" id="WP_091538581.1">
    <property type="nucleotide sequence ID" value="NZ_FONY01000002.1"/>
</dbReference>
<protein>
    <submittedName>
        <fullName evidence="4">Dipeptidyl aminopeptidase/acylaminoacyl peptidase</fullName>
    </submittedName>
</protein>
<dbReference type="PANTHER" id="PTHR42776:SF27">
    <property type="entry name" value="DIPEPTIDYL PEPTIDASE FAMILY MEMBER 6"/>
    <property type="match status" value="1"/>
</dbReference>
<keyword evidence="1" id="KW-0378">Hydrolase</keyword>
<dbReference type="Pfam" id="PF00326">
    <property type="entry name" value="Peptidase_S9"/>
    <property type="match status" value="1"/>
</dbReference>
<evidence type="ECO:0000313" key="5">
    <source>
        <dbReference type="Proteomes" id="UP000199513"/>
    </source>
</evidence>
<dbReference type="Pfam" id="PF02897">
    <property type="entry name" value="Peptidase_S9_N"/>
    <property type="match status" value="1"/>
</dbReference>